<dbReference type="GO" id="GO:0016018">
    <property type="term" value="F:cyclosporin A binding"/>
    <property type="evidence" value="ECO:0007669"/>
    <property type="project" value="TreeGrafter"/>
</dbReference>
<dbReference type="PANTHER" id="PTHR11071:SF561">
    <property type="entry name" value="PEPTIDYL-PROLYL CIS-TRANS ISOMERASE D-RELATED"/>
    <property type="match status" value="1"/>
</dbReference>
<dbReference type="EMBL" id="CAQQ02391767">
    <property type="status" value="NOT_ANNOTATED_CDS"/>
    <property type="molecule type" value="Genomic_DNA"/>
</dbReference>
<evidence type="ECO:0000313" key="3">
    <source>
        <dbReference type="EnsemblMetazoa" id="MESCA005079-PA"/>
    </source>
</evidence>
<dbReference type="Pfam" id="PF00160">
    <property type="entry name" value="Pro_isomerase"/>
    <property type="match status" value="1"/>
</dbReference>
<comment type="similarity">
    <text evidence="1">Belongs to the cyclophilin-type PPIase family.</text>
</comment>
<keyword evidence="1" id="KW-0413">Isomerase</keyword>
<evidence type="ECO:0000313" key="4">
    <source>
        <dbReference type="Proteomes" id="UP000015102"/>
    </source>
</evidence>
<dbReference type="SUPFAM" id="SSF50891">
    <property type="entry name" value="Cyclophilin-like"/>
    <property type="match status" value="1"/>
</dbReference>
<keyword evidence="1" id="KW-0697">Rotamase</keyword>
<dbReference type="EMBL" id="CAQQ02391766">
    <property type="status" value="NOT_ANNOTATED_CDS"/>
    <property type="molecule type" value="Genomic_DNA"/>
</dbReference>
<name>T1GND2_MEGSC</name>
<dbReference type="InterPro" id="IPR002130">
    <property type="entry name" value="Cyclophilin-type_PPIase_dom"/>
</dbReference>
<reference evidence="3" key="2">
    <citation type="submission" date="2015-06" db="UniProtKB">
        <authorList>
            <consortium name="EnsemblMetazoa"/>
        </authorList>
    </citation>
    <scope>IDENTIFICATION</scope>
</reference>
<proteinExistence type="inferred from homology"/>
<dbReference type="PRINTS" id="PR00153">
    <property type="entry name" value="CSAPPISMRASE"/>
</dbReference>
<accession>T1GND2</accession>
<dbReference type="Gene3D" id="2.40.100.10">
    <property type="entry name" value="Cyclophilin-like"/>
    <property type="match status" value="1"/>
</dbReference>
<dbReference type="OMA" id="NCGELLM"/>
<dbReference type="HOGENOM" id="CLU_012062_38_2_1"/>
<dbReference type="GO" id="GO:0005737">
    <property type="term" value="C:cytoplasm"/>
    <property type="evidence" value="ECO:0007669"/>
    <property type="project" value="TreeGrafter"/>
</dbReference>
<keyword evidence="4" id="KW-1185">Reference proteome</keyword>
<dbReference type="PROSITE" id="PS50072">
    <property type="entry name" value="CSA_PPIASE_2"/>
    <property type="match status" value="1"/>
</dbReference>
<dbReference type="InterPro" id="IPR029000">
    <property type="entry name" value="Cyclophilin-like_dom_sf"/>
</dbReference>
<reference evidence="4" key="1">
    <citation type="submission" date="2013-02" db="EMBL/GenBank/DDBJ databases">
        <authorList>
            <person name="Hughes D."/>
        </authorList>
    </citation>
    <scope>NUCLEOTIDE SEQUENCE</scope>
    <source>
        <strain>Durham</strain>
        <strain evidence="4">NC isolate 2 -- Noor lab</strain>
    </source>
</reference>
<dbReference type="STRING" id="36166.T1GND2"/>
<dbReference type="PANTHER" id="PTHR11071">
    <property type="entry name" value="PEPTIDYL-PROLYL CIS-TRANS ISOMERASE"/>
    <property type="match status" value="1"/>
</dbReference>
<dbReference type="EC" id="5.2.1.8" evidence="1"/>
<dbReference type="EnsemblMetazoa" id="MESCA005079-RA">
    <property type="protein sequence ID" value="MESCA005079-PA"/>
    <property type="gene ID" value="MESCA005079"/>
</dbReference>
<evidence type="ECO:0000256" key="1">
    <source>
        <dbReference type="RuleBase" id="RU363019"/>
    </source>
</evidence>
<dbReference type="Proteomes" id="UP000015102">
    <property type="component" value="Unassembled WGS sequence"/>
</dbReference>
<dbReference type="AlphaFoldDB" id="T1GND2"/>
<comment type="function">
    <text evidence="1">PPIases accelerate the folding of proteins. It catalyzes the cis-trans isomerization of proline imidic peptide bonds in oligopeptides.</text>
</comment>
<protein>
    <recommendedName>
        <fullName evidence="1">Peptidyl-prolyl cis-trans isomerase</fullName>
        <shortName evidence="1">PPIase</shortName>
        <ecNumber evidence="1">5.2.1.8</ecNumber>
    </recommendedName>
</protein>
<organism evidence="3 4">
    <name type="scientific">Megaselia scalaris</name>
    <name type="common">Humpbacked fly</name>
    <name type="synonym">Phora scalaris</name>
    <dbReference type="NCBI Taxonomy" id="36166"/>
    <lineage>
        <taxon>Eukaryota</taxon>
        <taxon>Metazoa</taxon>
        <taxon>Ecdysozoa</taxon>
        <taxon>Arthropoda</taxon>
        <taxon>Hexapoda</taxon>
        <taxon>Insecta</taxon>
        <taxon>Pterygota</taxon>
        <taxon>Neoptera</taxon>
        <taxon>Endopterygota</taxon>
        <taxon>Diptera</taxon>
        <taxon>Brachycera</taxon>
        <taxon>Muscomorpha</taxon>
        <taxon>Platypezoidea</taxon>
        <taxon>Phoridae</taxon>
        <taxon>Megaseliini</taxon>
        <taxon>Megaselia</taxon>
    </lineage>
</organism>
<dbReference type="GO" id="GO:0006457">
    <property type="term" value="P:protein folding"/>
    <property type="evidence" value="ECO:0007669"/>
    <property type="project" value="TreeGrafter"/>
</dbReference>
<feature type="domain" description="PPIase cyclophilin-type" evidence="2">
    <location>
        <begin position="1"/>
        <end position="65"/>
    </location>
</feature>
<dbReference type="GO" id="GO:0003755">
    <property type="term" value="F:peptidyl-prolyl cis-trans isomerase activity"/>
    <property type="evidence" value="ECO:0007669"/>
    <property type="project" value="UniProtKB-UniRule"/>
</dbReference>
<sequence length="80" mass="8868">MADAGKKTNATQFFISVKQTSWFDGRHAVFGKVLSGMEVVCKVKNSATDNRDHPVKDVIIADCGHQCEFPLYKVEVRIPG</sequence>
<comment type="catalytic activity">
    <reaction evidence="1">
        <text>[protein]-peptidylproline (omega=180) = [protein]-peptidylproline (omega=0)</text>
        <dbReference type="Rhea" id="RHEA:16237"/>
        <dbReference type="Rhea" id="RHEA-COMP:10747"/>
        <dbReference type="Rhea" id="RHEA-COMP:10748"/>
        <dbReference type="ChEBI" id="CHEBI:83833"/>
        <dbReference type="ChEBI" id="CHEBI:83834"/>
        <dbReference type="EC" id="5.2.1.8"/>
    </reaction>
</comment>
<evidence type="ECO:0000259" key="2">
    <source>
        <dbReference type="PROSITE" id="PS50072"/>
    </source>
</evidence>